<keyword evidence="3" id="KW-0337">GPI-anchor biosynthesis</keyword>
<feature type="transmembrane region" description="Helical" evidence="10">
    <location>
        <begin position="44"/>
        <end position="66"/>
    </location>
</feature>
<protein>
    <submittedName>
        <fullName evidence="11">Integral membrane protein</fullName>
    </submittedName>
</protein>
<evidence type="ECO:0000256" key="3">
    <source>
        <dbReference type="ARBA" id="ARBA00022502"/>
    </source>
</evidence>
<feature type="transmembrane region" description="Helical" evidence="10">
    <location>
        <begin position="372"/>
        <end position="390"/>
    </location>
</feature>
<dbReference type="Proteomes" id="UP000009877">
    <property type="component" value="Unassembled WGS sequence"/>
</dbReference>
<evidence type="ECO:0000256" key="9">
    <source>
        <dbReference type="ARBA" id="ARBA00023136"/>
    </source>
</evidence>
<evidence type="ECO:0000256" key="7">
    <source>
        <dbReference type="ARBA" id="ARBA00022824"/>
    </source>
</evidence>
<evidence type="ECO:0000256" key="2">
    <source>
        <dbReference type="ARBA" id="ARBA00004687"/>
    </source>
</evidence>
<feature type="transmembrane region" description="Helical" evidence="10">
    <location>
        <begin position="321"/>
        <end position="337"/>
    </location>
</feature>
<feature type="transmembrane region" description="Helical" evidence="10">
    <location>
        <begin position="264"/>
        <end position="285"/>
    </location>
</feature>
<evidence type="ECO:0000256" key="1">
    <source>
        <dbReference type="ARBA" id="ARBA00004477"/>
    </source>
</evidence>
<dbReference type="GO" id="GO:0004376">
    <property type="term" value="F:GPI mannosyltransferase activity"/>
    <property type="evidence" value="ECO:0007669"/>
    <property type="project" value="InterPro"/>
</dbReference>
<feature type="transmembrane region" description="Helical" evidence="10">
    <location>
        <begin position="349"/>
        <end position="366"/>
    </location>
</feature>
<dbReference type="GO" id="GO:0016020">
    <property type="term" value="C:membrane"/>
    <property type="evidence" value="ECO:0007669"/>
    <property type="project" value="GOC"/>
</dbReference>
<evidence type="ECO:0000256" key="6">
    <source>
        <dbReference type="ARBA" id="ARBA00022692"/>
    </source>
</evidence>
<dbReference type="STRING" id="71999.KPaMU14_03470"/>
<organism evidence="11 12">
    <name type="scientific">Kocuria palustris PEL</name>
    <dbReference type="NCBI Taxonomy" id="1236550"/>
    <lineage>
        <taxon>Bacteria</taxon>
        <taxon>Bacillati</taxon>
        <taxon>Actinomycetota</taxon>
        <taxon>Actinomycetes</taxon>
        <taxon>Micrococcales</taxon>
        <taxon>Micrococcaceae</taxon>
        <taxon>Kocuria</taxon>
    </lineage>
</organism>
<reference evidence="11 12" key="1">
    <citation type="journal article" date="2014" name="Genome Announc.">
        <title>Draft Genome Sequence of Kocuria palustris PEL.</title>
        <authorList>
            <person name="Sharma G."/>
            <person name="Khatri I."/>
            <person name="Subramanian S."/>
        </authorList>
    </citation>
    <scope>NUCLEOTIDE SEQUENCE [LARGE SCALE GENOMIC DNA]</scope>
    <source>
        <strain evidence="11 12">PEL</strain>
    </source>
</reference>
<comment type="subcellular location">
    <subcellularLocation>
        <location evidence="1">Endoplasmic reticulum membrane</location>
        <topology evidence="1">Multi-pass membrane protein</topology>
    </subcellularLocation>
</comment>
<feature type="transmembrane region" description="Helical" evidence="10">
    <location>
        <begin position="142"/>
        <end position="163"/>
    </location>
</feature>
<name>M2YAQ7_9MICC</name>
<dbReference type="PANTHER" id="PTHR12468">
    <property type="entry name" value="GPI MANNOSYLTRANSFERASE 2"/>
    <property type="match status" value="1"/>
</dbReference>
<evidence type="ECO:0000313" key="11">
    <source>
        <dbReference type="EMBL" id="EME35550.1"/>
    </source>
</evidence>
<evidence type="ECO:0000256" key="5">
    <source>
        <dbReference type="ARBA" id="ARBA00022679"/>
    </source>
</evidence>
<evidence type="ECO:0000256" key="4">
    <source>
        <dbReference type="ARBA" id="ARBA00022676"/>
    </source>
</evidence>
<feature type="transmembrane region" description="Helical" evidence="10">
    <location>
        <begin position="397"/>
        <end position="418"/>
    </location>
</feature>
<dbReference type="AlphaFoldDB" id="M2YAQ7"/>
<dbReference type="GO" id="GO:0006506">
    <property type="term" value="P:GPI anchor biosynthetic process"/>
    <property type="evidence" value="ECO:0007669"/>
    <property type="project" value="UniProtKB-KW"/>
</dbReference>
<sequence>MRSTAAQGGSAAGTAAADVRPTRVHSALAGWAGEAGARLARQPLWLQVLLLWAVARAWSALVLIVIDRQAPDGPWGETPLGYFATAGIWDGEWYQRIHDDGYPTQIPRDRTGSAEENAWAFYPVFPLLVRGITSLTGAPWSIVAPLVSLAASFAAALAIAALFRRLLGQRDALWALAVVGLCAVSPILQTAYAESLHLALLALSLLLVLQRRSALAAVAILVMCLSRPTGVPFAAALGIVWALRAVRVLTERGPGGLGQVLDRWFWLALWACACALAWPAIAWLATGEPRAYTDTETAWRGTSLVPLEPWAVLGAQLLGEGWGWLFVLVLVVLWVLLMTTTAVRRTLPLGLQVWVHAYAVYLLLFLHPQSSTPRLLLPLFVLAAPLVAASESRAYRWGLVVVCALSQVVWVGVLWQWSPLPQGGDYPP</sequence>
<dbReference type="GO" id="GO:0000009">
    <property type="term" value="F:alpha-1,6-mannosyltransferase activity"/>
    <property type="evidence" value="ECO:0007669"/>
    <property type="project" value="InterPro"/>
</dbReference>
<proteinExistence type="predicted"/>
<keyword evidence="12" id="KW-1185">Reference proteome</keyword>
<gene>
    <name evidence="11" type="ORF">C884_01685</name>
</gene>
<accession>M2YAQ7</accession>
<keyword evidence="4" id="KW-0328">Glycosyltransferase</keyword>
<evidence type="ECO:0000256" key="8">
    <source>
        <dbReference type="ARBA" id="ARBA00022989"/>
    </source>
</evidence>
<feature type="transmembrane region" description="Helical" evidence="10">
    <location>
        <begin position="213"/>
        <end position="243"/>
    </location>
</feature>
<comment type="caution">
    <text evidence="11">The sequence shown here is derived from an EMBL/GenBank/DDBJ whole genome shotgun (WGS) entry which is preliminary data.</text>
</comment>
<dbReference type="InterPro" id="IPR007315">
    <property type="entry name" value="PIG-V/Gpi18"/>
</dbReference>
<feature type="transmembrane region" description="Helical" evidence="10">
    <location>
        <begin position="172"/>
        <end position="193"/>
    </location>
</feature>
<keyword evidence="6 10" id="KW-0812">Transmembrane</keyword>
<keyword evidence="9 10" id="KW-0472">Membrane</keyword>
<keyword evidence="5" id="KW-0808">Transferase</keyword>
<dbReference type="EMBL" id="ANHZ02000032">
    <property type="protein sequence ID" value="EME35550.1"/>
    <property type="molecule type" value="Genomic_DNA"/>
</dbReference>
<keyword evidence="7" id="KW-0256">Endoplasmic reticulum</keyword>
<comment type="pathway">
    <text evidence="2">Glycolipid biosynthesis; glycosylphosphatidylinositol-anchor biosynthesis.</text>
</comment>
<evidence type="ECO:0000313" key="12">
    <source>
        <dbReference type="Proteomes" id="UP000009877"/>
    </source>
</evidence>
<evidence type="ECO:0000256" key="10">
    <source>
        <dbReference type="SAM" id="Phobius"/>
    </source>
</evidence>
<keyword evidence="8 10" id="KW-1133">Transmembrane helix</keyword>
<dbReference type="PANTHER" id="PTHR12468:SF2">
    <property type="entry name" value="GPI MANNOSYLTRANSFERASE 2"/>
    <property type="match status" value="1"/>
</dbReference>